<keyword evidence="1" id="KW-0511">Multifunctional enzyme</keyword>
<dbReference type="AlphaFoldDB" id="A0A5D3DXJ4"/>
<dbReference type="InterPro" id="IPR043128">
    <property type="entry name" value="Rev_trsase/Diguanyl_cyclase"/>
</dbReference>
<dbReference type="InterPro" id="IPR043502">
    <property type="entry name" value="DNA/RNA_pol_sf"/>
</dbReference>
<reference evidence="4 5" key="1">
    <citation type="submission" date="2019-08" db="EMBL/GenBank/DDBJ databases">
        <title>Draft genome sequences of two oriental melons (Cucumis melo L. var makuwa).</title>
        <authorList>
            <person name="Kwon S.-Y."/>
        </authorList>
    </citation>
    <scope>NUCLEOTIDE SEQUENCE [LARGE SCALE GENOMIC DNA]</scope>
    <source>
        <strain evidence="5">cv. Chang Bougi</strain>
        <tissue evidence="4">Leaf</tissue>
    </source>
</reference>
<accession>A0A5D3DXJ4</accession>
<evidence type="ECO:0000313" key="4">
    <source>
        <dbReference type="EMBL" id="TYK28433.1"/>
    </source>
</evidence>
<dbReference type="Pfam" id="PF17919">
    <property type="entry name" value="RT_RNaseH_2"/>
    <property type="match status" value="1"/>
</dbReference>
<dbReference type="Proteomes" id="UP000321947">
    <property type="component" value="Unassembled WGS sequence"/>
</dbReference>
<comment type="caution">
    <text evidence="4">The sequence shown here is derived from an EMBL/GenBank/DDBJ whole genome shotgun (WGS) entry which is preliminary data.</text>
</comment>
<sequence>MGSGKAVQGKGMCKGVTVGLLVLKIVDDFLPLELVVYSKAVETHLEHLMVVFHLLREHCLFANRKKCHFVKDRIEYLGHWVSAKGVEADQDKIETMSEWPVPKNEATKAFETLKKAMVTLPVLALSDFQQPFEIETDALGFGLGARELIPGVQKWLMKLMGFDFKIFYRVGLENKAADALSCIPIEAQLNVTLVPSVLDITVVENEPLPIPNRIWEDISMDFVEGLPRSKRFDTVLVVVDRLSRLGEVAYLLDLPETAKVHSVFHVSQLKKVALLYGVLLGLQSPKFIKEEGYFSIDNMVVRTASDPKRTLKLNIPQGALYKEEKKF</sequence>
<feature type="domain" description="Tf2-1-like SH3-like" evidence="3">
    <location>
        <begin position="242"/>
        <end position="272"/>
    </location>
</feature>
<gene>
    <name evidence="4" type="ORF">E5676_scaffold629G00630</name>
</gene>
<dbReference type="EMBL" id="SSTD01002102">
    <property type="protein sequence ID" value="TYK28433.1"/>
    <property type="molecule type" value="Genomic_DNA"/>
</dbReference>
<protein>
    <submittedName>
        <fullName evidence="4">Ty3-gypsy retroelement transposase</fullName>
    </submittedName>
</protein>
<evidence type="ECO:0000256" key="1">
    <source>
        <dbReference type="ARBA" id="ARBA00023268"/>
    </source>
</evidence>
<dbReference type="GO" id="GO:0003676">
    <property type="term" value="F:nucleic acid binding"/>
    <property type="evidence" value="ECO:0007669"/>
    <property type="project" value="InterPro"/>
</dbReference>
<dbReference type="Gene3D" id="3.30.70.270">
    <property type="match status" value="1"/>
</dbReference>
<dbReference type="Gene3D" id="3.30.420.10">
    <property type="entry name" value="Ribonuclease H-like superfamily/Ribonuclease H"/>
    <property type="match status" value="1"/>
</dbReference>
<name>A0A5D3DXJ4_CUCMM</name>
<organism evidence="4 5">
    <name type="scientific">Cucumis melo var. makuwa</name>
    <name type="common">Oriental melon</name>
    <dbReference type="NCBI Taxonomy" id="1194695"/>
    <lineage>
        <taxon>Eukaryota</taxon>
        <taxon>Viridiplantae</taxon>
        <taxon>Streptophyta</taxon>
        <taxon>Embryophyta</taxon>
        <taxon>Tracheophyta</taxon>
        <taxon>Spermatophyta</taxon>
        <taxon>Magnoliopsida</taxon>
        <taxon>eudicotyledons</taxon>
        <taxon>Gunneridae</taxon>
        <taxon>Pentapetalae</taxon>
        <taxon>rosids</taxon>
        <taxon>fabids</taxon>
        <taxon>Cucurbitales</taxon>
        <taxon>Cucurbitaceae</taxon>
        <taxon>Benincaseae</taxon>
        <taxon>Cucumis</taxon>
    </lineage>
</organism>
<proteinExistence type="predicted"/>
<dbReference type="Pfam" id="PF24626">
    <property type="entry name" value="SH3_Tf2-1"/>
    <property type="match status" value="1"/>
</dbReference>
<dbReference type="InterPro" id="IPR041577">
    <property type="entry name" value="RT_RNaseH_2"/>
</dbReference>
<dbReference type="PANTHER" id="PTHR37984">
    <property type="entry name" value="PROTEIN CBG26694"/>
    <property type="match status" value="1"/>
</dbReference>
<dbReference type="SUPFAM" id="SSF56672">
    <property type="entry name" value="DNA/RNA polymerases"/>
    <property type="match status" value="1"/>
</dbReference>
<feature type="domain" description="Reverse transcriptase/retrotransposon-derived protein RNase H-like" evidence="2">
    <location>
        <begin position="104"/>
        <end position="145"/>
    </location>
</feature>
<evidence type="ECO:0000259" key="2">
    <source>
        <dbReference type="Pfam" id="PF17919"/>
    </source>
</evidence>
<dbReference type="InterPro" id="IPR036397">
    <property type="entry name" value="RNaseH_sf"/>
</dbReference>
<dbReference type="InterPro" id="IPR056924">
    <property type="entry name" value="SH3_Tf2-1"/>
</dbReference>
<dbReference type="InterPro" id="IPR050951">
    <property type="entry name" value="Retrovirus_Pol_polyprotein"/>
</dbReference>
<dbReference type="PANTHER" id="PTHR37984:SF5">
    <property type="entry name" value="PROTEIN NYNRIN-LIKE"/>
    <property type="match status" value="1"/>
</dbReference>
<evidence type="ECO:0000259" key="3">
    <source>
        <dbReference type="Pfam" id="PF24626"/>
    </source>
</evidence>
<evidence type="ECO:0000313" key="5">
    <source>
        <dbReference type="Proteomes" id="UP000321947"/>
    </source>
</evidence>
<dbReference type="GO" id="GO:0003824">
    <property type="term" value="F:catalytic activity"/>
    <property type="evidence" value="ECO:0007669"/>
    <property type="project" value="UniProtKB-KW"/>
</dbReference>